<evidence type="ECO:0000313" key="2">
    <source>
        <dbReference type="EMBL" id="KAL1248583.1"/>
    </source>
</evidence>
<organism evidence="2 3">
    <name type="scientific">Cirrhinus molitorella</name>
    <name type="common">mud carp</name>
    <dbReference type="NCBI Taxonomy" id="172907"/>
    <lineage>
        <taxon>Eukaryota</taxon>
        <taxon>Metazoa</taxon>
        <taxon>Chordata</taxon>
        <taxon>Craniata</taxon>
        <taxon>Vertebrata</taxon>
        <taxon>Euteleostomi</taxon>
        <taxon>Actinopterygii</taxon>
        <taxon>Neopterygii</taxon>
        <taxon>Teleostei</taxon>
        <taxon>Ostariophysi</taxon>
        <taxon>Cypriniformes</taxon>
        <taxon>Cyprinidae</taxon>
        <taxon>Labeoninae</taxon>
        <taxon>Labeonini</taxon>
        <taxon>Cirrhinus</taxon>
    </lineage>
</organism>
<dbReference type="Proteomes" id="UP001558613">
    <property type="component" value="Unassembled WGS sequence"/>
</dbReference>
<evidence type="ECO:0000313" key="3">
    <source>
        <dbReference type="Proteomes" id="UP001558613"/>
    </source>
</evidence>
<protein>
    <submittedName>
        <fullName evidence="2">Uncharacterized protein</fullName>
    </submittedName>
</protein>
<gene>
    <name evidence="2" type="ORF">QQF64_021901</name>
</gene>
<evidence type="ECO:0000256" key="1">
    <source>
        <dbReference type="SAM" id="MobiDB-lite"/>
    </source>
</evidence>
<accession>A0ABR3LAM5</accession>
<keyword evidence="3" id="KW-1185">Reference proteome</keyword>
<name>A0ABR3LAM5_9TELE</name>
<comment type="caution">
    <text evidence="2">The sequence shown here is derived from an EMBL/GenBank/DDBJ whole genome shotgun (WGS) entry which is preliminary data.</text>
</comment>
<proteinExistence type="predicted"/>
<dbReference type="EMBL" id="JAYMGO010000024">
    <property type="protein sequence ID" value="KAL1248583.1"/>
    <property type="molecule type" value="Genomic_DNA"/>
</dbReference>
<reference evidence="2 3" key="1">
    <citation type="submission" date="2023-09" db="EMBL/GenBank/DDBJ databases">
        <authorList>
            <person name="Wang M."/>
        </authorList>
    </citation>
    <scope>NUCLEOTIDE SEQUENCE [LARGE SCALE GENOMIC DNA]</scope>
    <source>
        <strain evidence="2">GT-2023</strain>
        <tissue evidence="2">Liver</tissue>
    </source>
</reference>
<sequence length="79" mass="8786">MTQRSEAASVSVHVLSKQGNLGHVKGSAHKHSPPPPTECTLYSVKHPKTNNSNVTEVLRCHWFRNIDIHVHTVILLGKE</sequence>
<feature type="region of interest" description="Disordered" evidence="1">
    <location>
        <begin position="1"/>
        <end position="44"/>
    </location>
</feature>